<dbReference type="AlphaFoldDB" id="A0A7K1SEB9"/>
<reference evidence="2 3" key="1">
    <citation type="submission" date="2019-12" db="EMBL/GenBank/DDBJ databases">
        <title>Spirosoma sp. HMF4905 genome sequencing and assembly.</title>
        <authorList>
            <person name="Kang H."/>
            <person name="Cha I."/>
            <person name="Kim H."/>
            <person name="Joh K."/>
        </authorList>
    </citation>
    <scope>NUCLEOTIDE SEQUENCE [LARGE SCALE GENOMIC DNA]</scope>
    <source>
        <strain evidence="2 3">HMF4905</strain>
    </source>
</reference>
<evidence type="ECO:0000313" key="2">
    <source>
        <dbReference type="EMBL" id="MVM32084.1"/>
    </source>
</evidence>
<keyword evidence="3" id="KW-1185">Reference proteome</keyword>
<keyword evidence="1" id="KW-0732">Signal</keyword>
<protein>
    <recommendedName>
        <fullName evidence="4">GLPGLI family protein</fullName>
    </recommendedName>
</protein>
<name>A0A7K1SEB9_9BACT</name>
<dbReference type="EMBL" id="WPIN01000006">
    <property type="protein sequence ID" value="MVM32084.1"/>
    <property type="molecule type" value="Genomic_DNA"/>
</dbReference>
<organism evidence="2 3">
    <name type="scientific">Spirosoma arboris</name>
    <dbReference type="NCBI Taxonomy" id="2682092"/>
    <lineage>
        <taxon>Bacteria</taxon>
        <taxon>Pseudomonadati</taxon>
        <taxon>Bacteroidota</taxon>
        <taxon>Cytophagia</taxon>
        <taxon>Cytophagales</taxon>
        <taxon>Cytophagaceae</taxon>
        <taxon>Spirosoma</taxon>
    </lineage>
</organism>
<feature type="chain" id="PRO_5029806527" description="GLPGLI family protein" evidence="1">
    <location>
        <begin position="22"/>
        <end position="156"/>
    </location>
</feature>
<feature type="signal peptide" evidence="1">
    <location>
        <begin position="1"/>
        <end position="21"/>
    </location>
</feature>
<evidence type="ECO:0008006" key="4">
    <source>
        <dbReference type="Google" id="ProtNLM"/>
    </source>
</evidence>
<evidence type="ECO:0000256" key="1">
    <source>
        <dbReference type="SAM" id="SignalP"/>
    </source>
</evidence>
<comment type="caution">
    <text evidence="2">The sequence shown here is derived from an EMBL/GenBank/DDBJ whole genome shotgun (WGS) entry which is preliminary data.</text>
</comment>
<sequence length="156" mass="18103">MNPLLFLVLLAGLLKIQQANAQCKIIYRSQDLTVRTDQDLVARPDTGNHITSIESRGILSKYLVVHYEHTKRALIPKKEIWGYIDSQKTAWRSYQKELFRVIKYNEGWVEYVINRPVGTRLTPTYNAVMYSRTLDSPIRTNWSQAMADVPLGHIIR</sequence>
<accession>A0A7K1SEB9</accession>
<proteinExistence type="predicted"/>
<gene>
    <name evidence="2" type="ORF">GO755_18690</name>
</gene>
<dbReference type="RefSeq" id="WP_157586789.1">
    <property type="nucleotide sequence ID" value="NZ_WPIN01000006.1"/>
</dbReference>
<evidence type="ECO:0000313" key="3">
    <source>
        <dbReference type="Proteomes" id="UP000436006"/>
    </source>
</evidence>
<dbReference type="Proteomes" id="UP000436006">
    <property type="component" value="Unassembled WGS sequence"/>
</dbReference>